<sequence length="179" mass="19565">MNRFALSLLLTSLLASGATVADEITDTFGNVDPAVRARLETLKAMRNPPVVEAINLYSAYGSNEFAADKEFKGKYIVVAGIVTNLSKDRRSQQPVVHLNGLRKELYTPQEVLASLFEAQFAEGKDGNPVLVPPTDTAAQIRKGQEALLQCRVTGKQGNYFVGADQCLVLQVDTPKQRQQ</sequence>
<dbReference type="AlphaFoldDB" id="A0A6G6J8F9"/>
<dbReference type="EMBL" id="CP049142">
    <property type="protein sequence ID" value="QIE91487.1"/>
    <property type="molecule type" value="Genomic_DNA"/>
</dbReference>
<dbReference type="Pfam" id="PF12869">
    <property type="entry name" value="tRNA_anti-like"/>
    <property type="match status" value="1"/>
</dbReference>
<evidence type="ECO:0000256" key="1">
    <source>
        <dbReference type="SAM" id="SignalP"/>
    </source>
</evidence>
<evidence type="ECO:0008006" key="4">
    <source>
        <dbReference type="Google" id="ProtNLM"/>
    </source>
</evidence>
<protein>
    <recommendedName>
        <fullName evidence="4">tRNA_anti-like</fullName>
    </recommendedName>
</protein>
<name>A0A6G6J8F9_PSENT</name>
<dbReference type="RefSeq" id="WP_017520059.1">
    <property type="nucleotide sequence ID" value="NZ_CP049142.1"/>
</dbReference>
<organism evidence="2 3">
    <name type="scientific">Pseudomonas nitroreducens</name>
    <dbReference type="NCBI Taxonomy" id="46680"/>
    <lineage>
        <taxon>Bacteria</taxon>
        <taxon>Pseudomonadati</taxon>
        <taxon>Pseudomonadota</taxon>
        <taxon>Gammaproteobacteria</taxon>
        <taxon>Pseudomonadales</taxon>
        <taxon>Pseudomonadaceae</taxon>
        <taxon>Pseudomonas</taxon>
    </lineage>
</organism>
<evidence type="ECO:0000313" key="3">
    <source>
        <dbReference type="Proteomes" id="UP000501063"/>
    </source>
</evidence>
<dbReference type="InterPro" id="IPR024422">
    <property type="entry name" value="Protein_unknown_function_OB"/>
</dbReference>
<feature type="chain" id="PRO_5026131291" description="tRNA_anti-like" evidence="1">
    <location>
        <begin position="22"/>
        <end position="179"/>
    </location>
</feature>
<geneLocation type="plasmid" evidence="3">
    <name>ppnihbp1_1</name>
</geneLocation>
<evidence type="ECO:0000313" key="2">
    <source>
        <dbReference type="EMBL" id="QIE91487.1"/>
    </source>
</evidence>
<dbReference type="Proteomes" id="UP000501063">
    <property type="component" value="Plasmid pPniHBP1_1"/>
</dbReference>
<keyword evidence="2" id="KW-0614">Plasmid</keyword>
<feature type="signal peptide" evidence="1">
    <location>
        <begin position="1"/>
        <end position="21"/>
    </location>
</feature>
<reference evidence="2 3" key="1">
    <citation type="submission" date="2020-02" db="EMBL/GenBank/DDBJ databases">
        <title>Integrative conjugative elements (ICEs) and plasmids drive adaptation of Pseudomonas nitroreducens strain HBP1 to wastewater environment.</title>
        <authorList>
            <person name="Sentchilo V."/>
            <person name="Carraro N."/>
            <person name="Bertelli C."/>
            <person name="van der Meer J.R."/>
        </authorList>
    </citation>
    <scope>NUCLEOTIDE SEQUENCE [LARGE SCALE GENOMIC DNA]</scope>
    <source>
        <strain evidence="2 3">HBP1</strain>
        <plasmid evidence="3">ppnihbp1_1</plasmid>
    </source>
</reference>
<gene>
    <name evidence="2" type="ORF">G5B91_34720</name>
</gene>
<keyword evidence="1" id="KW-0732">Signal</keyword>
<accession>A0A6G6J8F9</accession>
<dbReference type="KEGG" id="pnt:G5B91_34720"/>
<proteinExistence type="predicted"/>